<keyword evidence="1" id="KW-0812">Transmembrane</keyword>
<dbReference type="Proteomes" id="UP000198287">
    <property type="component" value="Unassembled WGS sequence"/>
</dbReference>
<keyword evidence="1" id="KW-0472">Membrane</keyword>
<comment type="caution">
    <text evidence="2">The sequence shown here is derived from an EMBL/GenBank/DDBJ whole genome shotgun (WGS) entry which is preliminary data.</text>
</comment>
<organism evidence="2 3">
    <name type="scientific">Folsomia candida</name>
    <name type="common">Springtail</name>
    <dbReference type="NCBI Taxonomy" id="158441"/>
    <lineage>
        <taxon>Eukaryota</taxon>
        <taxon>Metazoa</taxon>
        <taxon>Ecdysozoa</taxon>
        <taxon>Arthropoda</taxon>
        <taxon>Hexapoda</taxon>
        <taxon>Collembola</taxon>
        <taxon>Entomobryomorpha</taxon>
        <taxon>Isotomoidea</taxon>
        <taxon>Isotomidae</taxon>
        <taxon>Proisotominae</taxon>
        <taxon>Folsomia</taxon>
    </lineage>
</organism>
<keyword evidence="1" id="KW-1133">Transmembrane helix</keyword>
<evidence type="ECO:0000313" key="2">
    <source>
        <dbReference type="EMBL" id="OXA37945.1"/>
    </source>
</evidence>
<protein>
    <submittedName>
        <fullName evidence="2">Uncharacterized protein</fullName>
    </submittedName>
</protein>
<feature type="transmembrane region" description="Helical" evidence="1">
    <location>
        <begin position="53"/>
        <end position="71"/>
    </location>
</feature>
<dbReference type="EMBL" id="LNIX01000050">
    <property type="protein sequence ID" value="OXA37945.1"/>
    <property type="molecule type" value="Genomic_DNA"/>
</dbReference>
<evidence type="ECO:0000313" key="3">
    <source>
        <dbReference type="Proteomes" id="UP000198287"/>
    </source>
</evidence>
<gene>
    <name evidence="2" type="ORF">Fcan01_27307</name>
</gene>
<keyword evidence="3" id="KW-1185">Reference proteome</keyword>
<reference evidence="2 3" key="1">
    <citation type="submission" date="2015-12" db="EMBL/GenBank/DDBJ databases">
        <title>The genome of Folsomia candida.</title>
        <authorList>
            <person name="Faddeeva A."/>
            <person name="Derks M.F."/>
            <person name="Anvar Y."/>
            <person name="Smit S."/>
            <person name="Van Straalen N."/>
            <person name="Roelofs D."/>
        </authorList>
    </citation>
    <scope>NUCLEOTIDE SEQUENCE [LARGE SCALE GENOMIC DNA]</scope>
    <source>
        <strain evidence="2 3">VU population</strain>
        <tissue evidence="2">Whole body</tissue>
    </source>
</reference>
<accession>A0A226CX72</accession>
<feature type="transmembrane region" description="Helical" evidence="1">
    <location>
        <begin position="91"/>
        <end position="115"/>
    </location>
</feature>
<name>A0A226CX72_FOLCA</name>
<proteinExistence type="predicted"/>
<sequence>MNFLGRLCSSRVQFSGINSLAKASVKYHQPFNQLLLHNPLQASKTNSFKMNKLFVVLLLAAVVAAASAQYYGGYGYSNLGYGYSNLGYSNLGYSSLGYGAYPAYAGYGYGGLAYYKK</sequence>
<evidence type="ECO:0000256" key="1">
    <source>
        <dbReference type="SAM" id="Phobius"/>
    </source>
</evidence>
<dbReference type="AlphaFoldDB" id="A0A226CX72"/>